<feature type="domain" description="Major facilitator superfamily (MFS) profile" evidence="7">
    <location>
        <begin position="4"/>
        <end position="383"/>
    </location>
</feature>
<dbReference type="PROSITE" id="PS50850">
    <property type="entry name" value="MFS"/>
    <property type="match status" value="1"/>
</dbReference>
<reference evidence="8 9" key="1">
    <citation type="submission" date="2020-08" db="EMBL/GenBank/DDBJ databases">
        <title>Genomic Encyclopedia of Type Strains, Phase IV (KMG-IV): sequencing the most valuable type-strain genomes for metagenomic binning, comparative biology and taxonomic classification.</title>
        <authorList>
            <person name="Goeker M."/>
        </authorList>
    </citation>
    <scope>NUCLEOTIDE SEQUENCE [LARGE SCALE GENOMIC DNA]</scope>
    <source>
        <strain evidence="8 9">DSM 101730</strain>
    </source>
</reference>
<dbReference type="RefSeq" id="WP_184147062.1">
    <property type="nucleotide sequence ID" value="NZ_JACHFM010000001.1"/>
</dbReference>
<name>A0A840SIZ7_9RHOB</name>
<dbReference type="AlphaFoldDB" id="A0A840SIZ7"/>
<feature type="transmembrane region" description="Helical" evidence="6">
    <location>
        <begin position="69"/>
        <end position="88"/>
    </location>
</feature>
<dbReference type="CDD" id="cd17324">
    <property type="entry name" value="MFS_NepI_like"/>
    <property type="match status" value="1"/>
</dbReference>
<dbReference type="InterPro" id="IPR011701">
    <property type="entry name" value="MFS"/>
</dbReference>
<evidence type="ECO:0000256" key="6">
    <source>
        <dbReference type="SAM" id="Phobius"/>
    </source>
</evidence>
<evidence type="ECO:0000256" key="4">
    <source>
        <dbReference type="ARBA" id="ARBA00022989"/>
    </source>
</evidence>
<feature type="transmembrane region" description="Helical" evidence="6">
    <location>
        <begin position="292"/>
        <end position="313"/>
    </location>
</feature>
<keyword evidence="9" id="KW-1185">Reference proteome</keyword>
<feature type="transmembrane region" description="Helical" evidence="6">
    <location>
        <begin position="158"/>
        <end position="178"/>
    </location>
</feature>
<evidence type="ECO:0000256" key="5">
    <source>
        <dbReference type="ARBA" id="ARBA00023136"/>
    </source>
</evidence>
<keyword evidence="2" id="KW-1003">Cell membrane</keyword>
<evidence type="ECO:0000256" key="3">
    <source>
        <dbReference type="ARBA" id="ARBA00022692"/>
    </source>
</evidence>
<dbReference type="InterPro" id="IPR036259">
    <property type="entry name" value="MFS_trans_sf"/>
</dbReference>
<dbReference type="Proteomes" id="UP000549457">
    <property type="component" value="Unassembled WGS sequence"/>
</dbReference>
<proteinExistence type="predicted"/>
<feature type="transmembrane region" description="Helical" evidence="6">
    <location>
        <begin position="127"/>
        <end position="146"/>
    </location>
</feature>
<dbReference type="GO" id="GO:0005886">
    <property type="term" value="C:plasma membrane"/>
    <property type="evidence" value="ECO:0007669"/>
    <property type="project" value="UniProtKB-SubCell"/>
</dbReference>
<keyword evidence="4 6" id="KW-1133">Transmembrane helix</keyword>
<evidence type="ECO:0000256" key="2">
    <source>
        <dbReference type="ARBA" id="ARBA00022475"/>
    </source>
</evidence>
<accession>A0A840SIZ7</accession>
<dbReference type="SUPFAM" id="SSF103473">
    <property type="entry name" value="MFS general substrate transporter"/>
    <property type="match status" value="1"/>
</dbReference>
<evidence type="ECO:0000256" key="1">
    <source>
        <dbReference type="ARBA" id="ARBA00004651"/>
    </source>
</evidence>
<dbReference type="GO" id="GO:0022857">
    <property type="term" value="F:transmembrane transporter activity"/>
    <property type="evidence" value="ECO:0007669"/>
    <property type="project" value="InterPro"/>
</dbReference>
<comment type="caution">
    <text evidence="8">The sequence shown here is derived from an EMBL/GenBank/DDBJ whole genome shotgun (WGS) entry which is preliminary data.</text>
</comment>
<feature type="transmembrane region" description="Helical" evidence="6">
    <location>
        <begin position="43"/>
        <end position="62"/>
    </location>
</feature>
<dbReference type="EMBL" id="JACHFM010000001">
    <property type="protein sequence ID" value="MBB5220740.1"/>
    <property type="molecule type" value="Genomic_DNA"/>
</dbReference>
<dbReference type="PANTHER" id="PTHR43124:SF3">
    <property type="entry name" value="CHLORAMPHENICOL EFFLUX PUMP RV0191"/>
    <property type="match status" value="1"/>
</dbReference>
<keyword evidence="5 6" id="KW-0472">Membrane</keyword>
<dbReference type="InterPro" id="IPR050189">
    <property type="entry name" value="MFS_Efflux_Transporters"/>
</dbReference>
<dbReference type="InterPro" id="IPR020846">
    <property type="entry name" value="MFS_dom"/>
</dbReference>
<gene>
    <name evidence="8" type="ORF">HNP73_000661</name>
</gene>
<feature type="transmembrane region" description="Helical" evidence="6">
    <location>
        <begin position="238"/>
        <end position="258"/>
    </location>
</feature>
<feature type="transmembrane region" description="Helical" evidence="6">
    <location>
        <begin position="357"/>
        <end position="378"/>
    </location>
</feature>
<evidence type="ECO:0000313" key="9">
    <source>
        <dbReference type="Proteomes" id="UP000549457"/>
    </source>
</evidence>
<keyword evidence="3 6" id="KW-0812">Transmembrane</keyword>
<feature type="transmembrane region" description="Helical" evidence="6">
    <location>
        <begin position="100"/>
        <end position="120"/>
    </location>
</feature>
<evidence type="ECO:0000259" key="7">
    <source>
        <dbReference type="PROSITE" id="PS50850"/>
    </source>
</evidence>
<feature type="transmembrane region" description="Helical" evidence="6">
    <location>
        <begin position="265"/>
        <end position="286"/>
    </location>
</feature>
<dbReference type="PANTHER" id="PTHR43124">
    <property type="entry name" value="PURINE EFFLUX PUMP PBUE"/>
    <property type="match status" value="1"/>
</dbReference>
<feature type="transmembrane region" description="Helical" evidence="6">
    <location>
        <begin position="205"/>
        <end position="226"/>
    </location>
</feature>
<dbReference type="Pfam" id="PF07690">
    <property type="entry name" value="MFS_1"/>
    <property type="match status" value="1"/>
</dbReference>
<comment type="subcellular location">
    <subcellularLocation>
        <location evidence="1">Cell membrane</location>
        <topology evidence="1">Multi-pass membrane protein</topology>
    </subcellularLocation>
</comment>
<organism evidence="8 9">
    <name type="scientific">Amaricoccus macauensis</name>
    <dbReference type="NCBI Taxonomy" id="57001"/>
    <lineage>
        <taxon>Bacteria</taxon>
        <taxon>Pseudomonadati</taxon>
        <taxon>Pseudomonadota</taxon>
        <taxon>Alphaproteobacteria</taxon>
        <taxon>Rhodobacterales</taxon>
        <taxon>Paracoccaceae</taxon>
        <taxon>Amaricoccus</taxon>
    </lineage>
</organism>
<dbReference type="Gene3D" id="1.20.1250.20">
    <property type="entry name" value="MFS general substrate transporter like domains"/>
    <property type="match status" value="2"/>
</dbReference>
<sequence length="392" mass="38419">MYPALVSLFLGAFAIGTTEFIAAGLLPAIAGDLGVSIPDAGFLITGYALSVAVGGPLLVVALGRVPRKLALLGVMTIFVAGHALSALAPSFGMLLLGRTVAAAAHGTFFGLAVLVAASIAPPGKRGMAIAIVIGGINIANVIGVPAGTAIGGAYGWRAAFWMVALMAAVAAAAMAAFLPRRPGRGAGGGGAFAEQVRAVGSWRVVTSYLLIILAMAAFWSLGTFIAPYFSEVAGVGEGLLPLVLLGLGLLGTVGIIAGGRYADRYPIGSITFSYPVAALALAVTWAVTASAWPVGAVAIGLVLAATSLSAVALQNRILTGAAAAPELASGLISAIYNVGIAVGAGLGSALLGGGMSIATMPLVGAALLAAGSVLAVVATRGEAPVSRPSPAA</sequence>
<protein>
    <submittedName>
        <fullName evidence="8">DHA1 family inner membrane transport protein</fullName>
    </submittedName>
</protein>
<evidence type="ECO:0000313" key="8">
    <source>
        <dbReference type="EMBL" id="MBB5220740.1"/>
    </source>
</evidence>